<gene>
    <name evidence="1" type="ORF">KI387_020366</name>
</gene>
<protein>
    <submittedName>
        <fullName evidence="1">Uncharacterized protein</fullName>
    </submittedName>
</protein>
<evidence type="ECO:0000313" key="1">
    <source>
        <dbReference type="EMBL" id="KAH9318597.1"/>
    </source>
</evidence>
<comment type="caution">
    <text evidence="1">The sequence shown here is derived from an EMBL/GenBank/DDBJ whole genome shotgun (WGS) entry which is preliminary data.</text>
</comment>
<accession>A0AA38G8Q9</accession>
<reference evidence="1 2" key="1">
    <citation type="journal article" date="2021" name="Nat. Plants">
        <title>The Taxus genome provides insights into paclitaxel biosynthesis.</title>
        <authorList>
            <person name="Xiong X."/>
            <person name="Gou J."/>
            <person name="Liao Q."/>
            <person name="Li Y."/>
            <person name="Zhou Q."/>
            <person name="Bi G."/>
            <person name="Li C."/>
            <person name="Du R."/>
            <person name="Wang X."/>
            <person name="Sun T."/>
            <person name="Guo L."/>
            <person name="Liang H."/>
            <person name="Lu P."/>
            <person name="Wu Y."/>
            <person name="Zhang Z."/>
            <person name="Ro D.K."/>
            <person name="Shang Y."/>
            <person name="Huang S."/>
            <person name="Yan J."/>
        </authorList>
    </citation>
    <scope>NUCLEOTIDE SEQUENCE [LARGE SCALE GENOMIC DNA]</scope>
    <source>
        <strain evidence="1">Ta-2019</strain>
    </source>
</reference>
<evidence type="ECO:0000313" key="2">
    <source>
        <dbReference type="Proteomes" id="UP000824469"/>
    </source>
</evidence>
<keyword evidence="2" id="KW-1185">Reference proteome</keyword>
<dbReference type="EMBL" id="JAHRHJ020000004">
    <property type="protein sequence ID" value="KAH9318597.1"/>
    <property type="molecule type" value="Genomic_DNA"/>
</dbReference>
<organism evidence="1 2">
    <name type="scientific">Taxus chinensis</name>
    <name type="common">Chinese yew</name>
    <name type="synonym">Taxus wallichiana var. chinensis</name>
    <dbReference type="NCBI Taxonomy" id="29808"/>
    <lineage>
        <taxon>Eukaryota</taxon>
        <taxon>Viridiplantae</taxon>
        <taxon>Streptophyta</taxon>
        <taxon>Embryophyta</taxon>
        <taxon>Tracheophyta</taxon>
        <taxon>Spermatophyta</taxon>
        <taxon>Pinopsida</taxon>
        <taxon>Pinidae</taxon>
        <taxon>Conifers II</taxon>
        <taxon>Cupressales</taxon>
        <taxon>Taxaceae</taxon>
        <taxon>Taxus</taxon>
    </lineage>
</organism>
<dbReference type="AlphaFoldDB" id="A0AA38G8Q9"/>
<sequence length="456" mass="52686">YDNDRHAGIFKTTAHNRQVEGVYHFGKDHEEAPCMCQQNMDEVKVGRASLAKYEEISTMLHSEKEDEQVKENPSYDIENYISVFRSLPISFPYLCHHGQLVEKNEPMSSFMFYSIMGGHHGQHSAHNTDLVLGVLWLHSLGKFTQDYQIIELRLKLDGQEVMLPSMTHEIPQVDRAKRRGRTSERRQDIWATHNEALRGSAPIKVEVKFINFVFEIEWDGCYLVIPNVIMQLGFGGMIGSNKRLDWWLLKHVAINVCTIVIDIPNLPNILFSATQKRTAMRRDSFRSLRAFSFKNDSFVGPTTLNPQCSSTLVDMDGTKNKDATLRHGLVCQDVDYLLISWFMIEITSVWKDFHTAEYTKEEVVTVVFEVEDEGRFNEGRGSGCLSLFGQKILQLTDTGSRLWEYYNMFLHLGMMAFGHESLQLFEGKQFREGRTMIELMDVAKWNELTLWDVEQN</sequence>
<proteinExistence type="predicted"/>
<feature type="non-terminal residue" evidence="1">
    <location>
        <position position="456"/>
    </location>
</feature>
<feature type="non-terminal residue" evidence="1">
    <location>
        <position position="1"/>
    </location>
</feature>
<dbReference type="Proteomes" id="UP000824469">
    <property type="component" value="Unassembled WGS sequence"/>
</dbReference>
<name>A0AA38G8Q9_TAXCH</name>